<dbReference type="EMBL" id="RHHS01000008">
    <property type="protein sequence ID" value="RNB61197.1"/>
    <property type="molecule type" value="Genomic_DNA"/>
</dbReference>
<dbReference type="InterPro" id="IPR020941">
    <property type="entry name" value="SUFU-like_domain"/>
</dbReference>
<dbReference type="RefSeq" id="WP_122903146.1">
    <property type="nucleotide sequence ID" value="NZ_RHHS01000008.1"/>
</dbReference>
<comment type="caution">
    <text evidence="2">The sequence shown here is derived from an EMBL/GenBank/DDBJ whole genome shotgun (WGS) entry which is preliminary data.</text>
</comment>
<dbReference type="Pfam" id="PF05076">
    <property type="entry name" value="SUFU"/>
    <property type="match status" value="1"/>
</dbReference>
<name>A0A3M8BE12_9BACL</name>
<keyword evidence="3" id="KW-1185">Reference proteome</keyword>
<dbReference type="OrthoDB" id="8479146at2"/>
<dbReference type="AlphaFoldDB" id="A0A3M8BE12"/>
<reference evidence="2 3" key="1">
    <citation type="submission" date="2018-10" db="EMBL/GenBank/DDBJ databases">
        <title>Phylogenomics of Brevibacillus.</title>
        <authorList>
            <person name="Dunlap C."/>
        </authorList>
    </citation>
    <scope>NUCLEOTIDE SEQUENCE [LARGE SCALE GENOMIC DNA]</scope>
    <source>
        <strain evidence="2 3">DSM 100115</strain>
    </source>
</reference>
<accession>A0A3M8BE12</accession>
<evidence type="ECO:0000259" key="1">
    <source>
        <dbReference type="Pfam" id="PF05076"/>
    </source>
</evidence>
<evidence type="ECO:0000313" key="2">
    <source>
        <dbReference type="EMBL" id="RNB61197.1"/>
    </source>
</evidence>
<feature type="domain" description="Suppressor of fused-like" evidence="1">
    <location>
        <begin position="36"/>
        <end position="188"/>
    </location>
</feature>
<proteinExistence type="predicted"/>
<gene>
    <name evidence="2" type="ORF">EDM57_02240</name>
</gene>
<evidence type="ECO:0000313" key="3">
    <source>
        <dbReference type="Proteomes" id="UP000268829"/>
    </source>
</evidence>
<sequence>MEVTNQMKEIAKHLADLNGGRPRMSRFYDDNKESIIDVVIMDNKPNQYETTYATVGLCNYDIGYSVDNKPLRVEFIGACIDEYTLFGNILSTCAFNIINSDYSCSPGTIFPDVIKMYYPEFNMKHVMFVSPFLWDEKLTSFDFDDKHVSWLQLIPISDAEYNYAKQNGSEALEDLLAQSDVDVLDVNRDSVL</sequence>
<organism evidence="2 3">
    <name type="scientific">Brevibacillus gelatini</name>
    <dbReference type="NCBI Taxonomy" id="1655277"/>
    <lineage>
        <taxon>Bacteria</taxon>
        <taxon>Bacillati</taxon>
        <taxon>Bacillota</taxon>
        <taxon>Bacilli</taxon>
        <taxon>Bacillales</taxon>
        <taxon>Paenibacillaceae</taxon>
        <taxon>Brevibacillus</taxon>
    </lineage>
</organism>
<dbReference type="Proteomes" id="UP000268829">
    <property type="component" value="Unassembled WGS sequence"/>
</dbReference>
<protein>
    <submittedName>
        <fullName evidence="2">Suppressor of fused domain protein</fullName>
    </submittedName>
</protein>